<gene>
    <name evidence="1" type="ORF">EVA_07861</name>
</gene>
<dbReference type="InterPro" id="IPR002591">
    <property type="entry name" value="Phosphodiest/P_Trfase"/>
</dbReference>
<dbReference type="EMBL" id="AMCI01001945">
    <property type="protein sequence ID" value="EJX04027.1"/>
    <property type="molecule type" value="Genomic_DNA"/>
</dbReference>
<dbReference type="Gene3D" id="3.40.720.10">
    <property type="entry name" value="Alkaline Phosphatase, subunit A"/>
    <property type="match status" value="1"/>
</dbReference>
<name>J9G9U0_9ZZZZ</name>
<accession>J9G9U0</accession>
<proteinExistence type="predicted"/>
<dbReference type="GO" id="GO:0004035">
    <property type="term" value="F:alkaline phosphatase activity"/>
    <property type="evidence" value="ECO:0007669"/>
    <property type="project" value="InterPro"/>
</dbReference>
<sequence length="521" mass="58526">MKKGLITSILALTFSGLSAHTMPASPKLVVTLTIDQLRTDYLEAFSSLYGEKGFKRILREGKVFRQMEYPFNKVDRASAIATLYTGSTPSIHGIIANTWLDTSTLRPKSCVDDPDFMGNYTNENSSPTQLLTSTVADELKIATRNRALIYSIAPMRDAAILAAGHAGNAAFWLNEMTGKWCSTTYYDEFPWWMSEFNGTQSPDFRIREMEWSPVHPASSYHFLPEWRSDAFKYRMDNDQTNRFRRLIASPLINDEVNRLVNELLSKSTLGKDEVTDILALSYYAGNYNHRSILECAMEMQDTYVRLDQSIAHLLDILEQHVGLENVILCITSTGYADPEAADIGLYRIPGGEFHLNRCATLLNMYLMATYGKGQYVEGFHRLQIYLNHQLIENKGLNLADVQEKAAQFLVQFSGVNEVYSADRLLLGSWSPQKERIRNGFHRKNSGDLQIDVLPGWTIIQENSSYNRVVRSANIPTPLIILGAGISAETLSTPVNAECLAPTLSGMMHIRAPNACKVSPLF</sequence>
<dbReference type="Gene3D" id="3.30.1360.150">
    <property type="match status" value="1"/>
</dbReference>
<dbReference type="CDD" id="cd16016">
    <property type="entry name" value="AP-SPAP"/>
    <property type="match status" value="1"/>
</dbReference>
<dbReference type="InterPro" id="IPR026263">
    <property type="entry name" value="Alkaline_phosphatase_prok"/>
</dbReference>
<evidence type="ECO:0000313" key="1">
    <source>
        <dbReference type="EMBL" id="EJX04027.1"/>
    </source>
</evidence>
<protein>
    <submittedName>
        <fullName evidence="1">Alkaline phosphatase</fullName>
    </submittedName>
</protein>
<organism evidence="1">
    <name type="scientific">gut metagenome</name>
    <dbReference type="NCBI Taxonomy" id="749906"/>
    <lineage>
        <taxon>unclassified sequences</taxon>
        <taxon>metagenomes</taxon>
        <taxon>organismal metagenomes</taxon>
    </lineage>
</organism>
<dbReference type="SUPFAM" id="SSF53649">
    <property type="entry name" value="Alkaline phosphatase-like"/>
    <property type="match status" value="1"/>
</dbReference>
<dbReference type="InterPro" id="IPR017850">
    <property type="entry name" value="Alkaline_phosphatase_core_sf"/>
</dbReference>
<dbReference type="PIRSF" id="PIRSF031924">
    <property type="entry name" value="Pi-irrepressible_AP"/>
    <property type="match status" value="1"/>
</dbReference>
<dbReference type="AlphaFoldDB" id="J9G9U0"/>
<reference evidence="1" key="1">
    <citation type="journal article" date="2012" name="PLoS ONE">
        <title>Gene sets for utilization of primary and secondary nutrition supplies in the distal gut of endangered iberian lynx.</title>
        <authorList>
            <person name="Alcaide M."/>
            <person name="Messina E."/>
            <person name="Richter M."/>
            <person name="Bargiela R."/>
            <person name="Peplies J."/>
            <person name="Huws S.A."/>
            <person name="Newbold C.J."/>
            <person name="Golyshin P.N."/>
            <person name="Simon M.A."/>
            <person name="Lopez G."/>
            <person name="Yakimov M.M."/>
            <person name="Ferrer M."/>
        </authorList>
    </citation>
    <scope>NUCLEOTIDE SEQUENCE</scope>
</reference>
<comment type="caution">
    <text evidence="1">The sequence shown here is derived from an EMBL/GenBank/DDBJ whole genome shotgun (WGS) entry which is preliminary data.</text>
</comment>
<dbReference type="Pfam" id="PF01663">
    <property type="entry name" value="Phosphodiest"/>
    <property type="match status" value="1"/>
</dbReference>